<accession>A0A8J3DH58</accession>
<evidence type="ECO:0000256" key="4">
    <source>
        <dbReference type="ARBA" id="ARBA00008663"/>
    </source>
</evidence>
<dbReference type="EMBL" id="BMXG01000009">
    <property type="protein sequence ID" value="GHC01484.1"/>
    <property type="molecule type" value="Genomic_DNA"/>
</dbReference>
<keyword evidence="20" id="KW-1185">Reference proteome</keyword>
<evidence type="ECO:0000256" key="15">
    <source>
        <dbReference type="NCBIfam" id="TIGR01064"/>
    </source>
</evidence>
<comment type="caution">
    <text evidence="19">The sequence shown here is derived from an EMBL/GenBank/DDBJ whole genome shotgun (WGS) entry which is preliminary data.</text>
</comment>
<evidence type="ECO:0000259" key="18">
    <source>
        <dbReference type="Pfam" id="PF02887"/>
    </source>
</evidence>
<evidence type="ECO:0000256" key="5">
    <source>
        <dbReference type="ARBA" id="ARBA00012142"/>
    </source>
</evidence>
<dbReference type="InterPro" id="IPR015793">
    <property type="entry name" value="Pyrv_Knase_brl"/>
</dbReference>
<dbReference type="PRINTS" id="PR01050">
    <property type="entry name" value="PYRUVTKNASE"/>
</dbReference>
<keyword evidence="9" id="KW-0547">Nucleotide-binding</keyword>
<dbReference type="GO" id="GO:0016301">
    <property type="term" value="F:kinase activity"/>
    <property type="evidence" value="ECO:0007669"/>
    <property type="project" value="UniProtKB-KW"/>
</dbReference>
<name>A0A8J3DH58_9BACT</name>
<dbReference type="FunFam" id="2.40.33.10:FF:000001">
    <property type="entry name" value="Pyruvate kinase"/>
    <property type="match status" value="1"/>
</dbReference>
<comment type="pathway">
    <text evidence="3 16">Carbohydrate degradation; glycolysis; pyruvate from D-glyceraldehyde 3-phosphate: step 5/5.</text>
</comment>
<protein>
    <recommendedName>
        <fullName evidence="6 15">Pyruvate kinase</fullName>
        <ecNumber evidence="5 15">2.7.1.40</ecNumber>
    </recommendedName>
</protein>
<dbReference type="InterPro" id="IPR015795">
    <property type="entry name" value="Pyrv_Knase_C"/>
</dbReference>
<dbReference type="RefSeq" id="WP_189514158.1">
    <property type="nucleotide sequence ID" value="NZ_BMXG01000009.1"/>
</dbReference>
<keyword evidence="12 16" id="KW-0460">Magnesium</keyword>
<comment type="similarity">
    <text evidence="4 16">Belongs to the pyruvate kinase family.</text>
</comment>
<evidence type="ECO:0000256" key="3">
    <source>
        <dbReference type="ARBA" id="ARBA00004997"/>
    </source>
</evidence>
<feature type="domain" description="Pyruvate kinase C-terminal" evidence="18">
    <location>
        <begin position="363"/>
        <end position="466"/>
    </location>
</feature>
<dbReference type="PANTHER" id="PTHR11817">
    <property type="entry name" value="PYRUVATE KINASE"/>
    <property type="match status" value="1"/>
</dbReference>
<evidence type="ECO:0000313" key="20">
    <source>
        <dbReference type="Proteomes" id="UP000642829"/>
    </source>
</evidence>
<dbReference type="UniPathway" id="UPA00109">
    <property type="reaction ID" value="UER00188"/>
</dbReference>
<dbReference type="InterPro" id="IPR036918">
    <property type="entry name" value="Pyrv_Knase_C_sf"/>
</dbReference>
<evidence type="ECO:0000256" key="16">
    <source>
        <dbReference type="RuleBase" id="RU000504"/>
    </source>
</evidence>
<comment type="catalytic activity">
    <reaction evidence="16">
        <text>pyruvate + ATP = phosphoenolpyruvate + ADP + H(+)</text>
        <dbReference type="Rhea" id="RHEA:18157"/>
        <dbReference type="ChEBI" id="CHEBI:15361"/>
        <dbReference type="ChEBI" id="CHEBI:15378"/>
        <dbReference type="ChEBI" id="CHEBI:30616"/>
        <dbReference type="ChEBI" id="CHEBI:58702"/>
        <dbReference type="ChEBI" id="CHEBI:456216"/>
        <dbReference type="EC" id="2.7.1.40"/>
    </reaction>
</comment>
<dbReference type="InterPro" id="IPR001697">
    <property type="entry name" value="Pyr_Knase"/>
</dbReference>
<evidence type="ECO:0000313" key="19">
    <source>
        <dbReference type="EMBL" id="GHC01484.1"/>
    </source>
</evidence>
<comment type="cofactor">
    <cofactor evidence="2">
        <name>K(+)</name>
        <dbReference type="ChEBI" id="CHEBI:29103"/>
    </cofactor>
</comment>
<reference evidence="19" key="2">
    <citation type="submission" date="2020-09" db="EMBL/GenBank/DDBJ databases">
        <authorList>
            <person name="Sun Q."/>
            <person name="Kim S."/>
        </authorList>
    </citation>
    <scope>NUCLEOTIDE SEQUENCE</scope>
    <source>
        <strain evidence="19">KCTC 12870</strain>
    </source>
</reference>
<evidence type="ECO:0000259" key="17">
    <source>
        <dbReference type="Pfam" id="PF00224"/>
    </source>
</evidence>
<evidence type="ECO:0000256" key="2">
    <source>
        <dbReference type="ARBA" id="ARBA00001958"/>
    </source>
</evidence>
<dbReference type="InterPro" id="IPR015813">
    <property type="entry name" value="Pyrv/PenolPyrv_kinase-like_dom"/>
</dbReference>
<keyword evidence="13 16" id="KW-0324">Glycolysis</keyword>
<evidence type="ECO:0000256" key="1">
    <source>
        <dbReference type="ARBA" id="ARBA00001946"/>
    </source>
</evidence>
<evidence type="ECO:0000256" key="11">
    <source>
        <dbReference type="ARBA" id="ARBA00022840"/>
    </source>
</evidence>
<dbReference type="InterPro" id="IPR011037">
    <property type="entry name" value="Pyrv_Knase-like_insert_dom_sf"/>
</dbReference>
<evidence type="ECO:0000256" key="7">
    <source>
        <dbReference type="ARBA" id="ARBA00022679"/>
    </source>
</evidence>
<dbReference type="Gene3D" id="2.40.33.10">
    <property type="entry name" value="PK beta-barrel domain-like"/>
    <property type="match status" value="1"/>
</dbReference>
<keyword evidence="8" id="KW-0479">Metal-binding</keyword>
<dbReference type="GO" id="GO:0000287">
    <property type="term" value="F:magnesium ion binding"/>
    <property type="evidence" value="ECO:0007669"/>
    <property type="project" value="UniProtKB-UniRule"/>
</dbReference>
<sequence length="477" mass="53701">MNISYRHTKIVFTLGPASESEERLEELIHARVDVCRLNMAHASHEWTRNSIRRVREVCERVNRHIAIMMDVKGPEIRTGDLPEKIMLEAGERFDFLVKGNIFDNLEEGIRGVTVNYPKFVDDVSPGGTLLVDSGLVRMKILEVLEDRVRCEVVIPGPMGNRRHINLPGTQISLPALTDKDRADIALGVEEGVDFFALSFVREAEDLDILRRHLASLGSQARIIAKIEDQTAISNLDSIVTASDAVMVARGDLGIECPYEQLPVIQRRIVKKCIEQKKPVIIATHMLESMIENPLPTRAEVSDIANAVFEKADAIMLSGETTTGNYPAECVEVMDRIARQIERELRNDPLMPEVQLKTPKAQMLKASTQLAQDLNAGIIVFSRKGYLAEVLSALRPGYSPIFCFTDEPLLFKQMLLLRGVEPFLMEFSDNTETTILNSFERLKNSRFRWAAPGDWMVVITNVIVGERSIDSVQMRQVH</sequence>
<dbReference type="Pfam" id="PF02887">
    <property type="entry name" value="PK_C"/>
    <property type="match status" value="1"/>
</dbReference>
<keyword evidence="14 19" id="KW-0670">Pyruvate</keyword>
<dbReference type="Gene3D" id="3.40.1380.20">
    <property type="entry name" value="Pyruvate kinase, C-terminal domain"/>
    <property type="match status" value="1"/>
</dbReference>
<comment type="cofactor">
    <cofactor evidence="1">
        <name>Mg(2+)</name>
        <dbReference type="ChEBI" id="CHEBI:18420"/>
    </cofactor>
</comment>
<evidence type="ECO:0000256" key="8">
    <source>
        <dbReference type="ARBA" id="ARBA00022723"/>
    </source>
</evidence>
<evidence type="ECO:0000256" key="13">
    <source>
        <dbReference type="ARBA" id="ARBA00023152"/>
    </source>
</evidence>
<dbReference type="GO" id="GO:0004743">
    <property type="term" value="F:pyruvate kinase activity"/>
    <property type="evidence" value="ECO:0007669"/>
    <property type="project" value="UniProtKB-UniRule"/>
</dbReference>
<reference evidence="19" key="1">
    <citation type="journal article" date="2014" name="Int. J. Syst. Evol. Microbiol.">
        <title>Complete genome sequence of Corynebacterium casei LMG S-19264T (=DSM 44701T), isolated from a smear-ripened cheese.</title>
        <authorList>
            <consortium name="US DOE Joint Genome Institute (JGI-PGF)"/>
            <person name="Walter F."/>
            <person name="Albersmeier A."/>
            <person name="Kalinowski J."/>
            <person name="Ruckert C."/>
        </authorList>
    </citation>
    <scope>NUCLEOTIDE SEQUENCE</scope>
    <source>
        <strain evidence="19">KCTC 12870</strain>
    </source>
</reference>
<dbReference type="Proteomes" id="UP000642829">
    <property type="component" value="Unassembled WGS sequence"/>
</dbReference>
<evidence type="ECO:0000256" key="6">
    <source>
        <dbReference type="ARBA" id="ARBA00018587"/>
    </source>
</evidence>
<keyword evidence="10 16" id="KW-0418">Kinase</keyword>
<dbReference type="Gene3D" id="3.20.20.60">
    <property type="entry name" value="Phosphoenolpyruvate-binding domains"/>
    <property type="match status" value="1"/>
</dbReference>
<evidence type="ECO:0000256" key="14">
    <source>
        <dbReference type="ARBA" id="ARBA00023317"/>
    </source>
</evidence>
<keyword evidence="7 16" id="KW-0808">Transferase</keyword>
<dbReference type="SUPFAM" id="SSF51621">
    <property type="entry name" value="Phosphoenolpyruvate/pyruvate domain"/>
    <property type="match status" value="1"/>
</dbReference>
<dbReference type="FunFam" id="3.20.20.60:FF:000025">
    <property type="entry name" value="Pyruvate kinase"/>
    <property type="match status" value="1"/>
</dbReference>
<dbReference type="InterPro" id="IPR015806">
    <property type="entry name" value="Pyrv_Knase_insert_dom_sf"/>
</dbReference>
<evidence type="ECO:0000256" key="9">
    <source>
        <dbReference type="ARBA" id="ARBA00022741"/>
    </source>
</evidence>
<dbReference type="GO" id="GO:0030955">
    <property type="term" value="F:potassium ion binding"/>
    <property type="evidence" value="ECO:0007669"/>
    <property type="project" value="UniProtKB-UniRule"/>
</dbReference>
<dbReference type="SUPFAM" id="SSF50800">
    <property type="entry name" value="PK beta-barrel domain-like"/>
    <property type="match status" value="1"/>
</dbReference>
<evidence type="ECO:0000256" key="10">
    <source>
        <dbReference type="ARBA" id="ARBA00022777"/>
    </source>
</evidence>
<keyword evidence="11" id="KW-0067">ATP-binding</keyword>
<dbReference type="SUPFAM" id="SSF52935">
    <property type="entry name" value="PK C-terminal domain-like"/>
    <property type="match status" value="1"/>
</dbReference>
<evidence type="ECO:0000256" key="12">
    <source>
        <dbReference type="ARBA" id="ARBA00022842"/>
    </source>
</evidence>
<gene>
    <name evidence="19" type="primary">pykA</name>
    <name evidence="19" type="ORF">GCM10007047_17460</name>
</gene>
<dbReference type="AlphaFoldDB" id="A0A8J3DH58"/>
<dbReference type="GO" id="GO:0005524">
    <property type="term" value="F:ATP binding"/>
    <property type="evidence" value="ECO:0007669"/>
    <property type="project" value="UniProtKB-KW"/>
</dbReference>
<proteinExistence type="inferred from homology"/>
<feature type="domain" description="Pyruvate kinase barrel" evidence="17">
    <location>
        <begin position="6"/>
        <end position="330"/>
    </location>
</feature>
<dbReference type="NCBIfam" id="TIGR01064">
    <property type="entry name" value="pyruv_kin"/>
    <property type="match status" value="1"/>
</dbReference>
<dbReference type="InterPro" id="IPR040442">
    <property type="entry name" value="Pyrv_kinase-like_dom_sf"/>
</dbReference>
<dbReference type="EC" id="2.7.1.40" evidence="5 15"/>
<organism evidence="19 20">
    <name type="scientific">Cerasicoccus arenae</name>
    <dbReference type="NCBI Taxonomy" id="424488"/>
    <lineage>
        <taxon>Bacteria</taxon>
        <taxon>Pseudomonadati</taxon>
        <taxon>Verrucomicrobiota</taxon>
        <taxon>Opitutia</taxon>
        <taxon>Puniceicoccales</taxon>
        <taxon>Cerasicoccaceae</taxon>
        <taxon>Cerasicoccus</taxon>
    </lineage>
</organism>
<dbReference type="NCBIfam" id="NF004491">
    <property type="entry name" value="PRK05826.1"/>
    <property type="match status" value="1"/>
</dbReference>
<dbReference type="Pfam" id="PF00224">
    <property type="entry name" value="PK"/>
    <property type="match status" value="1"/>
</dbReference>